<evidence type="ECO:0000313" key="3">
    <source>
        <dbReference type="Proteomes" id="UP001347796"/>
    </source>
</evidence>
<keyword evidence="3" id="KW-1185">Reference proteome</keyword>
<evidence type="ECO:0000256" key="1">
    <source>
        <dbReference type="SAM" id="MobiDB-lite"/>
    </source>
</evidence>
<sequence length="149" mass="17316">MRSGNSRTSDAVPIPEKRRRTGHEINQVGPVLKSNNDIWLVGHPIENICTSTLPSRRQAYLRFRYIKQHDTNSTAAAKKYREQDPKLQKLTYDKIVAQKVMDEIEPFWRKGGYIMKDPYLCREEIIKIHNDWQYLSKSSKDTNVGPKAA</sequence>
<evidence type="ECO:0000313" key="2">
    <source>
        <dbReference type="EMBL" id="KAK6190393.1"/>
    </source>
</evidence>
<gene>
    <name evidence="2" type="ORF">SNE40_002274</name>
</gene>
<name>A0AAN8K883_PATCE</name>
<dbReference type="AlphaFoldDB" id="A0AAN8K883"/>
<comment type="caution">
    <text evidence="2">The sequence shown here is derived from an EMBL/GenBank/DDBJ whole genome shotgun (WGS) entry which is preliminary data.</text>
</comment>
<dbReference type="Proteomes" id="UP001347796">
    <property type="component" value="Unassembled WGS sequence"/>
</dbReference>
<feature type="region of interest" description="Disordered" evidence="1">
    <location>
        <begin position="1"/>
        <end position="22"/>
    </location>
</feature>
<proteinExistence type="predicted"/>
<accession>A0AAN8K883</accession>
<protein>
    <submittedName>
        <fullName evidence="2">Uncharacterized protein</fullName>
    </submittedName>
</protein>
<dbReference type="EMBL" id="JAZGQO010000002">
    <property type="protein sequence ID" value="KAK6190393.1"/>
    <property type="molecule type" value="Genomic_DNA"/>
</dbReference>
<reference evidence="2 3" key="1">
    <citation type="submission" date="2024-01" db="EMBL/GenBank/DDBJ databases">
        <title>The genome of the rayed Mediterranean limpet Patella caerulea (Linnaeus, 1758).</title>
        <authorList>
            <person name="Anh-Thu Weber A."/>
            <person name="Halstead-Nussloch G."/>
        </authorList>
    </citation>
    <scope>NUCLEOTIDE SEQUENCE [LARGE SCALE GENOMIC DNA]</scope>
    <source>
        <strain evidence="2">AATW-2023a</strain>
        <tissue evidence="2">Whole specimen</tissue>
    </source>
</reference>
<organism evidence="2 3">
    <name type="scientific">Patella caerulea</name>
    <name type="common">Rayed Mediterranean limpet</name>
    <dbReference type="NCBI Taxonomy" id="87958"/>
    <lineage>
        <taxon>Eukaryota</taxon>
        <taxon>Metazoa</taxon>
        <taxon>Spiralia</taxon>
        <taxon>Lophotrochozoa</taxon>
        <taxon>Mollusca</taxon>
        <taxon>Gastropoda</taxon>
        <taxon>Patellogastropoda</taxon>
        <taxon>Patelloidea</taxon>
        <taxon>Patellidae</taxon>
        <taxon>Patella</taxon>
    </lineage>
</organism>